<dbReference type="OrthoDB" id="3243324at2"/>
<feature type="transmembrane region" description="Helical" evidence="6">
    <location>
        <begin position="46"/>
        <end position="66"/>
    </location>
</feature>
<dbReference type="STRING" id="1385513.N780_16935"/>
<keyword evidence="5 6" id="KW-0472">Membrane</keyword>
<evidence type="ECO:0000313" key="9">
    <source>
        <dbReference type="Proteomes" id="UP000030153"/>
    </source>
</evidence>
<dbReference type="GO" id="GO:0005886">
    <property type="term" value="C:plasma membrane"/>
    <property type="evidence" value="ECO:0007669"/>
    <property type="project" value="UniProtKB-SubCell"/>
</dbReference>
<dbReference type="EMBL" id="AVBG01000021">
    <property type="protein sequence ID" value="KGP89841.1"/>
    <property type="molecule type" value="Genomic_DNA"/>
</dbReference>
<gene>
    <name evidence="8" type="ORF">N780_16935</name>
</gene>
<feature type="domain" description="Cardiolipin synthase N-terminal" evidence="7">
    <location>
        <begin position="26"/>
        <end position="68"/>
    </location>
</feature>
<dbReference type="Pfam" id="PF13396">
    <property type="entry name" value="PLDc_N"/>
    <property type="match status" value="1"/>
</dbReference>
<comment type="caution">
    <text evidence="8">The sequence shown here is derived from an EMBL/GenBank/DDBJ whole genome shotgun (WGS) entry which is preliminary data.</text>
</comment>
<sequence length="72" mass="8309">MEQTFSEVISSIPWGIVAPLLVIQAILLIVALVDWFRIERTNGPKWVWLIIILFFNILGPILYFLIGRRNNG</sequence>
<keyword evidence="2" id="KW-1003">Cell membrane</keyword>
<evidence type="ECO:0000259" key="7">
    <source>
        <dbReference type="Pfam" id="PF13396"/>
    </source>
</evidence>
<dbReference type="Proteomes" id="UP000030153">
    <property type="component" value="Unassembled WGS sequence"/>
</dbReference>
<reference evidence="8 9" key="1">
    <citation type="submission" date="2013-08" db="EMBL/GenBank/DDBJ databases">
        <title>Genome of Pontibacillus chungwhensis.</title>
        <authorList>
            <person name="Wang Q."/>
            <person name="Wang G."/>
        </authorList>
    </citation>
    <scope>NUCLEOTIDE SEQUENCE [LARGE SCALE GENOMIC DNA]</scope>
    <source>
        <strain evidence="8 9">BH030062</strain>
    </source>
</reference>
<evidence type="ECO:0000256" key="4">
    <source>
        <dbReference type="ARBA" id="ARBA00022989"/>
    </source>
</evidence>
<keyword evidence="3 6" id="KW-0812">Transmembrane</keyword>
<accession>A0A0A2UTQ6</accession>
<evidence type="ECO:0000256" key="6">
    <source>
        <dbReference type="SAM" id="Phobius"/>
    </source>
</evidence>
<evidence type="ECO:0000256" key="1">
    <source>
        <dbReference type="ARBA" id="ARBA00004651"/>
    </source>
</evidence>
<evidence type="ECO:0000256" key="5">
    <source>
        <dbReference type="ARBA" id="ARBA00023136"/>
    </source>
</evidence>
<dbReference type="InterPro" id="IPR027379">
    <property type="entry name" value="CLS_N"/>
</dbReference>
<dbReference type="AlphaFoldDB" id="A0A0A2UTQ6"/>
<feature type="transmembrane region" description="Helical" evidence="6">
    <location>
        <begin position="12"/>
        <end position="34"/>
    </location>
</feature>
<dbReference type="eggNOG" id="ENOG50303BP">
    <property type="taxonomic scope" value="Bacteria"/>
</dbReference>
<evidence type="ECO:0000313" key="8">
    <source>
        <dbReference type="EMBL" id="KGP89841.1"/>
    </source>
</evidence>
<organism evidence="8 9">
    <name type="scientific">Pontibacillus chungwhensis BH030062</name>
    <dbReference type="NCBI Taxonomy" id="1385513"/>
    <lineage>
        <taxon>Bacteria</taxon>
        <taxon>Bacillati</taxon>
        <taxon>Bacillota</taxon>
        <taxon>Bacilli</taxon>
        <taxon>Bacillales</taxon>
        <taxon>Bacillaceae</taxon>
        <taxon>Pontibacillus</taxon>
    </lineage>
</organism>
<comment type="subcellular location">
    <subcellularLocation>
        <location evidence="1">Cell membrane</location>
        <topology evidence="1">Multi-pass membrane protein</topology>
    </subcellularLocation>
</comment>
<name>A0A0A2UTQ6_9BACI</name>
<dbReference type="RefSeq" id="WP_036787475.1">
    <property type="nucleotide sequence ID" value="NZ_AVBG01000021.1"/>
</dbReference>
<keyword evidence="9" id="KW-1185">Reference proteome</keyword>
<protein>
    <submittedName>
        <fullName evidence="8">Negative regulatory protein YxlE</fullName>
    </submittedName>
</protein>
<evidence type="ECO:0000256" key="2">
    <source>
        <dbReference type="ARBA" id="ARBA00022475"/>
    </source>
</evidence>
<proteinExistence type="predicted"/>
<evidence type="ECO:0000256" key="3">
    <source>
        <dbReference type="ARBA" id="ARBA00022692"/>
    </source>
</evidence>
<keyword evidence="4 6" id="KW-1133">Transmembrane helix</keyword>